<dbReference type="RefSeq" id="WP_115903624.1">
    <property type="nucleotide sequence ID" value="NZ_JAEDAQ010000011.1"/>
</dbReference>
<keyword evidence="2" id="KW-1185">Reference proteome</keyword>
<evidence type="ECO:0000313" key="2">
    <source>
        <dbReference type="Proteomes" id="UP000597038"/>
    </source>
</evidence>
<comment type="caution">
    <text evidence="1">The sequence shown here is derived from an EMBL/GenBank/DDBJ whole genome shotgun (WGS) entry which is preliminary data.</text>
</comment>
<accession>A0ABS0QPS0</accession>
<proteinExistence type="predicted"/>
<organism evidence="1 2">
    <name type="scientific">Staphylococcus felis</name>
    <dbReference type="NCBI Taxonomy" id="46127"/>
    <lineage>
        <taxon>Bacteria</taxon>
        <taxon>Bacillati</taxon>
        <taxon>Bacillota</taxon>
        <taxon>Bacilli</taxon>
        <taxon>Bacillales</taxon>
        <taxon>Staphylococcaceae</taxon>
        <taxon>Staphylococcus</taxon>
    </lineage>
</organism>
<evidence type="ECO:0000313" key="1">
    <source>
        <dbReference type="EMBL" id="MBH9581236.1"/>
    </source>
</evidence>
<dbReference type="EMBL" id="JAEDAQ010000011">
    <property type="protein sequence ID" value="MBH9581236.1"/>
    <property type="molecule type" value="Genomic_DNA"/>
</dbReference>
<dbReference type="Proteomes" id="UP000597038">
    <property type="component" value="Unassembled WGS sequence"/>
</dbReference>
<gene>
    <name evidence="1" type="ORF">I9026_07595</name>
</gene>
<reference evidence="1 2" key="1">
    <citation type="submission" date="2020-12" db="EMBL/GenBank/DDBJ databases">
        <title>Genomic analysis of Staphylococcus felis from a cat with skin infection.</title>
        <authorList>
            <person name="Aslantas O."/>
            <person name="Keskin O."/>
            <person name="Buyukaltay K."/>
            <person name="Gullu Yucetepe A."/>
        </authorList>
    </citation>
    <scope>NUCLEOTIDE SEQUENCE [LARGE SCALE GENOMIC DNA]</scope>
    <source>
        <strain evidence="1 2">HARRANVET</strain>
    </source>
</reference>
<protein>
    <submittedName>
        <fullName evidence="1">Uncharacterized protein</fullName>
    </submittedName>
</protein>
<sequence length="169" mass="18435">MKKVLLASIAGVLLMTGVSEGVHSVANAESVAQEQDVVSSKVKEEKQWQAFSAEAQDSFRYLVKANGYNHSQQMDLLRNTAAAKGIAKDGTSTRGKVGITKAVVKQAWKTLPKNVKSKIKSQSVLWSAVKTVDHFTEDVENEIYNNVKSLGLDNNSAWVVTKAITLIIM</sequence>
<name>A0ABS0QPS0_9STAP</name>